<protein>
    <submittedName>
        <fullName evidence="4">DNA-binding CsgD family transcriptional regulator</fullName>
    </submittedName>
</protein>
<keyword evidence="2" id="KW-0804">Transcription</keyword>
<dbReference type="GO" id="GO:0003677">
    <property type="term" value="F:DNA binding"/>
    <property type="evidence" value="ECO:0007669"/>
    <property type="project" value="UniProtKB-KW"/>
</dbReference>
<comment type="caution">
    <text evidence="4">The sequence shown here is derived from an EMBL/GenBank/DDBJ whole genome shotgun (WGS) entry which is preliminary data.</text>
</comment>
<proteinExistence type="predicted"/>
<name>A0ABU1NPY4_9BACL</name>
<dbReference type="RefSeq" id="WP_310222757.1">
    <property type="nucleotide sequence ID" value="NZ_JAVDSB010000001.1"/>
</dbReference>
<evidence type="ECO:0000259" key="3">
    <source>
        <dbReference type="PROSITE" id="PS50043"/>
    </source>
</evidence>
<keyword evidence="1" id="KW-0805">Transcription regulation</keyword>
<gene>
    <name evidence="4" type="ORF">J2736_000260</name>
</gene>
<evidence type="ECO:0000313" key="4">
    <source>
        <dbReference type="EMBL" id="MDR6549077.1"/>
    </source>
</evidence>
<dbReference type="EMBL" id="JAVDSB010000001">
    <property type="protein sequence ID" value="MDR6549077.1"/>
    <property type="molecule type" value="Genomic_DNA"/>
</dbReference>
<evidence type="ECO:0000256" key="2">
    <source>
        <dbReference type="ARBA" id="ARBA00023163"/>
    </source>
</evidence>
<evidence type="ECO:0000256" key="1">
    <source>
        <dbReference type="ARBA" id="ARBA00023015"/>
    </source>
</evidence>
<dbReference type="InterPro" id="IPR016032">
    <property type="entry name" value="Sig_transdc_resp-reg_C-effctor"/>
</dbReference>
<dbReference type="SUPFAM" id="SSF46894">
    <property type="entry name" value="C-terminal effector domain of the bipartite response regulators"/>
    <property type="match status" value="1"/>
</dbReference>
<sequence length="108" mass="13001">MIVNRLIVESRVFNAYFNTFKERFCLTPREIEVLSLLIVCGNNNRELGEQLHITEKTLNNHITKIKFKTRTHSIRELQAFIYRDSFNLLLVNIFKNEENMSEPFYFQR</sequence>
<dbReference type="InterPro" id="IPR036388">
    <property type="entry name" value="WH-like_DNA-bd_sf"/>
</dbReference>
<reference evidence="4 5" key="1">
    <citation type="submission" date="2023-07" db="EMBL/GenBank/DDBJ databases">
        <title>Sorghum-associated microbial communities from plants grown in Nebraska, USA.</title>
        <authorList>
            <person name="Schachtman D."/>
        </authorList>
    </citation>
    <scope>NUCLEOTIDE SEQUENCE [LARGE SCALE GENOMIC DNA]</scope>
    <source>
        <strain evidence="4 5">CC258</strain>
    </source>
</reference>
<evidence type="ECO:0000313" key="5">
    <source>
        <dbReference type="Proteomes" id="UP001267290"/>
    </source>
</evidence>
<dbReference type="SMART" id="SM00421">
    <property type="entry name" value="HTH_LUXR"/>
    <property type="match status" value="1"/>
</dbReference>
<dbReference type="InterPro" id="IPR000792">
    <property type="entry name" value="Tscrpt_reg_LuxR_C"/>
</dbReference>
<keyword evidence="4" id="KW-0238">DNA-binding</keyword>
<dbReference type="Pfam" id="PF00196">
    <property type="entry name" value="GerE"/>
    <property type="match status" value="1"/>
</dbReference>
<dbReference type="CDD" id="cd06170">
    <property type="entry name" value="LuxR_C_like"/>
    <property type="match status" value="1"/>
</dbReference>
<dbReference type="Proteomes" id="UP001267290">
    <property type="component" value="Unassembled WGS sequence"/>
</dbReference>
<accession>A0ABU1NPY4</accession>
<feature type="domain" description="HTH luxR-type" evidence="3">
    <location>
        <begin position="19"/>
        <end position="85"/>
    </location>
</feature>
<dbReference type="Gene3D" id="1.10.10.10">
    <property type="entry name" value="Winged helix-like DNA-binding domain superfamily/Winged helix DNA-binding domain"/>
    <property type="match status" value="1"/>
</dbReference>
<keyword evidence="5" id="KW-1185">Reference proteome</keyword>
<dbReference type="PROSITE" id="PS50043">
    <property type="entry name" value="HTH_LUXR_2"/>
    <property type="match status" value="1"/>
</dbReference>
<organism evidence="4 5">
    <name type="scientific">Paenibacillus qinlingensis</name>
    <dbReference type="NCBI Taxonomy" id="1837343"/>
    <lineage>
        <taxon>Bacteria</taxon>
        <taxon>Bacillati</taxon>
        <taxon>Bacillota</taxon>
        <taxon>Bacilli</taxon>
        <taxon>Bacillales</taxon>
        <taxon>Paenibacillaceae</taxon>
        <taxon>Paenibacillus</taxon>
    </lineage>
</organism>